<name>A0A1J7J7G1_9PEZI</name>
<organism evidence="1 2">
    <name type="scientific">Coniochaeta ligniaria NRRL 30616</name>
    <dbReference type="NCBI Taxonomy" id="1408157"/>
    <lineage>
        <taxon>Eukaryota</taxon>
        <taxon>Fungi</taxon>
        <taxon>Dikarya</taxon>
        <taxon>Ascomycota</taxon>
        <taxon>Pezizomycotina</taxon>
        <taxon>Sordariomycetes</taxon>
        <taxon>Sordariomycetidae</taxon>
        <taxon>Coniochaetales</taxon>
        <taxon>Coniochaetaceae</taxon>
        <taxon>Coniochaeta</taxon>
    </lineage>
</organism>
<evidence type="ECO:0000313" key="2">
    <source>
        <dbReference type="Proteomes" id="UP000182658"/>
    </source>
</evidence>
<accession>A0A1J7J7G1</accession>
<protein>
    <submittedName>
        <fullName evidence="1">Uncharacterized protein</fullName>
    </submittedName>
</protein>
<dbReference type="InParanoid" id="A0A1J7J7G1"/>
<evidence type="ECO:0000313" key="1">
    <source>
        <dbReference type="EMBL" id="OIW35381.1"/>
    </source>
</evidence>
<sequence length="154" mass="17044">MPHLDDGCRLDTDDVLCRTTTVIAPTADGTRVRHRLPAHGPTGQHEARSRSMGIGDKVIRSVVPRALLVTRAVFGLMLDCLPPWLILVSPCEEAGSTQRAFECHAWCRRTHAIIVTRHQAHGSLEPLAASGVLDCRPRYRWTESAICMALNICR</sequence>
<dbReference type="EMBL" id="KV875093">
    <property type="protein sequence ID" value="OIW35381.1"/>
    <property type="molecule type" value="Genomic_DNA"/>
</dbReference>
<proteinExistence type="predicted"/>
<dbReference type="Proteomes" id="UP000182658">
    <property type="component" value="Unassembled WGS sequence"/>
</dbReference>
<dbReference type="AlphaFoldDB" id="A0A1J7J7G1"/>
<keyword evidence="2" id="KW-1185">Reference proteome</keyword>
<reference evidence="1 2" key="1">
    <citation type="submission" date="2016-10" db="EMBL/GenBank/DDBJ databases">
        <title>Draft genome sequence of Coniochaeta ligniaria NRRL30616, a lignocellulolytic fungus for bioabatement of inhibitors in plant biomass hydrolysates.</title>
        <authorList>
            <consortium name="DOE Joint Genome Institute"/>
            <person name="Jimenez D.J."/>
            <person name="Hector R.E."/>
            <person name="Riley R."/>
            <person name="Sun H."/>
            <person name="Grigoriev I.V."/>
            <person name="Van Elsas J.D."/>
            <person name="Nichols N.N."/>
        </authorList>
    </citation>
    <scope>NUCLEOTIDE SEQUENCE [LARGE SCALE GENOMIC DNA]</scope>
    <source>
        <strain evidence="1 2">NRRL 30616</strain>
    </source>
</reference>
<gene>
    <name evidence="1" type="ORF">CONLIGDRAFT_627441</name>
</gene>